<evidence type="ECO:0000313" key="3">
    <source>
        <dbReference type="Proteomes" id="UP001341840"/>
    </source>
</evidence>
<comment type="caution">
    <text evidence="2">The sequence shown here is derived from an EMBL/GenBank/DDBJ whole genome shotgun (WGS) entry which is preliminary data.</text>
</comment>
<sequence>MEALETGPCLWLVTDQNIFGIRIKNLEHLGKNEARDLKSIPLPPPFDFHLKLPKRGLRPFIFDSELFFAGCSLDYSSPLSSNKIYQLSYAGGTTLDLAEVEEVAGTIPEAPTLLYNCYVANIQGDVHLLVHDAIAEDRKLGFWVLHSGSGSKQWHLLTLPPSLRDYGEDPDKDAKWSSVRYRYWKCFVWKDKLFLMAQRDPTKGKVTIDDMFIFYVYDPQKDPWQQREHLFPGLGHEYHPAIVAVSSLGDVGNCNVALTWSTKAHSTLCLLELKIHALLVDNQDNCVRHQCLDELSEAIPSYFIISGPVNVNFIDLGEGKVCVLIGGDTEDYKIANQSFVFYEVPYMVDNRPEVPQSSFVFSFSKEMPLKHPYSQDSNFPRKEPKLPNGTNPINPRALLE</sequence>
<feature type="region of interest" description="Disordered" evidence="1">
    <location>
        <begin position="372"/>
        <end position="400"/>
    </location>
</feature>
<accession>A0ABU6RGM4</accession>
<evidence type="ECO:0000313" key="2">
    <source>
        <dbReference type="EMBL" id="MED6122999.1"/>
    </source>
</evidence>
<dbReference type="Proteomes" id="UP001341840">
    <property type="component" value="Unassembled WGS sequence"/>
</dbReference>
<protein>
    <submittedName>
        <fullName evidence="2">Uncharacterized protein</fullName>
    </submittedName>
</protein>
<dbReference type="EMBL" id="JASCZI010030482">
    <property type="protein sequence ID" value="MED6122999.1"/>
    <property type="molecule type" value="Genomic_DNA"/>
</dbReference>
<keyword evidence="3" id="KW-1185">Reference proteome</keyword>
<proteinExistence type="predicted"/>
<organism evidence="2 3">
    <name type="scientific">Stylosanthes scabra</name>
    <dbReference type="NCBI Taxonomy" id="79078"/>
    <lineage>
        <taxon>Eukaryota</taxon>
        <taxon>Viridiplantae</taxon>
        <taxon>Streptophyta</taxon>
        <taxon>Embryophyta</taxon>
        <taxon>Tracheophyta</taxon>
        <taxon>Spermatophyta</taxon>
        <taxon>Magnoliopsida</taxon>
        <taxon>eudicotyledons</taxon>
        <taxon>Gunneridae</taxon>
        <taxon>Pentapetalae</taxon>
        <taxon>rosids</taxon>
        <taxon>fabids</taxon>
        <taxon>Fabales</taxon>
        <taxon>Fabaceae</taxon>
        <taxon>Papilionoideae</taxon>
        <taxon>50 kb inversion clade</taxon>
        <taxon>dalbergioids sensu lato</taxon>
        <taxon>Dalbergieae</taxon>
        <taxon>Pterocarpus clade</taxon>
        <taxon>Stylosanthes</taxon>
    </lineage>
</organism>
<name>A0ABU6RGM4_9FABA</name>
<evidence type="ECO:0000256" key="1">
    <source>
        <dbReference type="SAM" id="MobiDB-lite"/>
    </source>
</evidence>
<reference evidence="2 3" key="1">
    <citation type="journal article" date="2023" name="Plants (Basel)">
        <title>Bridging the Gap: Combining Genomics and Transcriptomics Approaches to Understand Stylosanthes scabra, an Orphan Legume from the Brazilian Caatinga.</title>
        <authorList>
            <person name="Ferreira-Neto J.R.C."/>
            <person name="da Silva M.D."/>
            <person name="Binneck E."/>
            <person name="de Melo N.F."/>
            <person name="da Silva R.H."/>
            <person name="de Melo A.L.T.M."/>
            <person name="Pandolfi V."/>
            <person name="Bustamante F.O."/>
            <person name="Brasileiro-Vidal A.C."/>
            <person name="Benko-Iseppon A.M."/>
        </authorList>
    </citation>
    <scope>NUCLEOTIDE SEQUENCE [LARGE SCALE GENOMIC DNA]</scope>
    <source>
        <tissue evidence="2">Leaves</tissue>
    </source>
</reference>
<gene>
    <name evidence="2" type="ORF">PIB30_045208</name>
</gene>